<reference evidence="1 2" key="1">
    <citation type="submission" date="2017-11" db="EMBL/GenBank/DDBJ databases">
        <title>Genomic Encyclopedia of Archaeal and Bacterial Type Strains, Phase II (KMG-II): From Individual Species to Whole Genera.</title>
        <authorList>
            <person name="Goeker M."/>
        </authorList>
    </citation>
    <scope>NUCLEOTIDE SEQUENCE [LARGE SCALE GENOMIC DNA]</scope>
    <source>
        <strain evidence="1 2">DSM 28175</strain>
    </source>
</reference>
<protein>
    <submittedName>
        <fullName evidence="1">Uncharacterized protein</fullName>
    </submittedName>
</protein>
<evidence type="ECO:0000313" key="1">
    <source>
        <dbReference type="EMBL" id="PJJ79634.1"/>
    </source>
</evidence>
<dbReference type="Proteomes" id="UP000242687">
    <property type="component" value="Unassembled WGS sequence"/>
</dbReference>
<organism evidence="1 2">
    <name type="scientific">Mucilaginibacter auburnensis</name>
    <dbReference type="NCBI Taxonomy" id="1457233"/>
    <lineage>
        <taxon>Bacteria</taxon>
        <taxon>Pseudomonadati</taxon>
        <taxon>Bacteroidota</taxon>
        <taxon>Sphingobacteriia</taxon>
        <taxon>Sphingobacteriales</taxon>
        <taxon>Sphingobacteriaceae</taxon>
        <taxon>Mucilaginibacter</taxon>
    </lineage>
</organism>
<sequence>MVWSVKIKFLVLTDQTILNMSLPEIKAYKLLFALVLIITSFNGYAQKLPVKQEGSLRAPASVKIDGKTSEWNFKAYNIATDVFYTIAHDAENIYLVIKAADESSMRKIISNGITFKVSSSAKKNDTTAATITFPLFNYKNKPAITFTIKSKPVDSIDYFIAANNKQLTANGKFLRTRGFTNVDTLLSVYNTAGITIASAFDKDGNYNYELAISRKLISPFVNANNGIFYTVIVNGIKLDDMPGVTVTRSDNGTITAIDVRKSDFRPGLSEGISVPTDFSGEYVFTK</sequence>
<gene>
    <name evidence="1" type="ORF">CLV57_2769</name>
</gene>
<comment type="caution">
    <text evidence="1">The sequence shown here is derived from an EMBL/GenBank/DDBJ whole genome shotgun (WGS) entry which is preliminary data.</text>
</comment>
<name>A0A2H9VMT9_9SPHI</name>
<proteinExistence type="predicted"/>
<keyword evidence="2" id="KW-1185">Reference proteome</keyword>
<evidence type="ECO:0000313" key="2">
    <source>
        <dbReference type="Proteomes" id="UP000242687"/>
    </source>
</evidence>
<dbReference type="AlphaFoldDB" id="A0A2H9VMT9"/>
<accession>A0A2H9VMT9</accession>
<dbReference type="EMBL" id="PGFJ01000002">
    <property type="protein sequence ID" value="PJJ79634.1"/>
    <property type="molecule type" value="Genomic_DNA"/>
</dbReference>